<proteinExistence type="predicted"/>
<evidence type="ECO:0000256" key="1">
    <source>
        <dbReference type="ARBA" id="ARBA00001946"/>
    </source>
</evidence>
<dbReference type="Gene3D" id="3.40.50.1000">
    <property type="entry name" value="HAD superfamily/HAD-like"/>
    <property type="match status" value="1"/>
</dbReference>
<dbReference type="InterPro" id="IPR036412">
    <property type="entry name" value="HAD-like_sf"/>
</dbReference>
<evidence type="ECO:0000313" key="6">
    <source>
        <dbReference type="Proteomes" id="UP000029481"/>
    </source>
</evidence>
<dbReference type="NCBIfam" id="TIGR01549">
    <property type="entry name" value="HAD-SF-IA-v1"/>
    <property type="match status" value="1"/>
</dbReference>
<dbReference type="SFLD" id="SFLDG01129">
    <property type="entry name" value="C1.5:_HAD__Beta-PGM__Phosphata"/>
    <property type="match status" value="1"/>
</dbReference>
<keyword evidence="3" id="KW-0378">Hydrolase</keyword>
<name>A0A089RFE0_9ENTR</name>
<keyword evidence="4" id="KW-0460">Magnesium</keyword>
<dbReference type="Pfam" id="PF00702">
    <property type="entry name" value="Hydrolase"/>
    <property type="match status" value="1"/>
</dbReference>
<dbReference type="KEGG" id="cnt:JT31_11565"/>
<sequence length="238" mass="27130">MHFYRPLGQIAALTFDLDDTLYDNHPVIMRTTQESLAFVQRYHPKLSAFTARDFHRSREALRLKEPEIYHDVTEWRRRAVEQMMLDAGLSPEEAFSGADAAMENFAQWRSRIDVPQETHDTLAKLAKKWPLVAITNGNAEPHLFGLDNYFEFILRAGPDGRAKPFSDMYHTAAQRLGVPLEQILHVGDDLTTDVAGAVRCGMQACWINLREGDLMRIDDSRLLPHLEISRLASLTALI</sequence>
<dbReference type="InterPro" id="IPR051400">
    <property type="entry name" value="HAD-like_hydrolase"/>
</dbReference>
<evidence type="ECO:0000256" key="3">
    <source>
        <dbReference type="ARBA" id="ARBA00022801"/>
    </source>
</evidence>
<dbReference type="GO" id="GO:0016787">
    <property type="term" value="F:hydrolase activity"/>
    <property type="evidence" value="ECO:0007669"/>
    <property type="project" value="UniProtKB-KW"/>
</dbReference>
<dbReference type="InterPro" id="IPR023214">
    <property type="entry name" value="HAD_sf"/>
</dbReference>
<dbReference type="GO" id="GO:0009231">
    <property type="term" value="P:riboflavin biosynthetic process"/>
    <property type="evidence" value="ECO:0007669"/>
    <property type="project" value="TreeGrafter"/>
</dbReference>
<dbReference type="GO" id="GO:0046872">
    <property type="term" value="F:metal ion binding"/>
    <property type="evidence" value="ECO:0007669"/>
    <property type="project" value="UniProtKB-KW"/>
</dbReference>
<protein>
    <submittedName>
        <fullName evidence="5">Flavin mononucleotide phosphatase</fullName>
    </submittedName>
</protein>
<dbReference type="EMBL" id="CP009451">
    <property type="protein sequence ID" value="AIR05225.1"/>
    <property type="molecule type" value="Genomic_DNA"/>
</dbReference>
<evidence type="ECO:0000313" key="5">
    <source>
        <dbReference type="EMBL" id="AIR05225.1"/>
    </source>
</evidence>
<dbReference type="InterPro" id="IPR006439">
    <property type="entry name" value="HAD-SF_hydro_IA"/>
</dbReference>
<dbReference type="SFLD" id="SFLDS00003">
    <property type="entry name" value="Haloacid_Dehalogenase"/>
    <property type="match status" value="1"/>
</dbReference>
<dbReference type="PANTHER" id="PTHR46470">
    <property type="entry name" value="N-ACYLNEURAMINATE-9-PHOSPHATASE"/>
    <property type="match status" value="1"/>
</dbReference>
<evidence type="ECO:0000256" key="2">
    <source>
        <dbReference type="ARBA" id="ARBA00022723"/>
    </source>
</evidence>
<accession>A0A089RFE0</accession>
<reference evidence="5 6" key="1">
    <citation type="submission" date="2014-09" db="EMBL/GenBank/DDBJ databases">
        <title>Cedecea neteri SSMD04 Genome Sequencing.</title>
        <authorList>
            <person name="Tan J.-Y."/>
        </authorList>
    </citation>
    <scope>NUCLEOTIDE SEQUENCE [LARGE SCALE GENOMIC DNA]</scope>
    <source>
        <strain evidence="5 6">SSMD04</strain>
    </source>
</reference>
<dbReference type="NCBIfam" id="NF008018">
    <property type="entry name" value="PRK10748.1"/>
    <property type="match status" value="1"/>
</dbReference>
<dbReference type="Proteomes" id="UP000029481">
    <property type="component" value="Chromosome"/>
</dbReference>
<organism evidence="5 6">
    <name type="scientific">Cedecea neteri</name>
    <dbReference type="NCBI Taxonomy" id="158822"/>
    <lineage>
        <taxon>Bacteria</taxon>
        <taxon>Pseudomonadati</taxon>
        <taxon>Pseudomonadota</taxon>
        <taxon>Gammaproteobacteria</taxon>
        <taxon>Enterobacterales</taxon>
        <taxon>Enterobacteriaceae</taxon>
        <taxon>Cedecea</taxon>
    </lineage>
</organism>
<dbReference type="NCBIfam" id="TIGR01509">
    <property type="entry name" value="HAD-SF-IA-v3"/>
    <property type="match status" value="1"/>
</dbReference>
<dbReference type="AlphaFoldDB" id="A0A089RFE0"/>
<comment type="cofactor">
    <cofactor evidence="1">
        <name>Mg(2+)</name>
        <dbReference type="ChEBI" id="CHEBI:18420"/>
    </cofactor>
</comment>
<dbReference type="RefSeq" id="WP_038476876.1">
    <property type="nucleotide sequence ID" value="NZ_CP009451.1"/>
</dbReference>
<dbReference type="Gene3D" id="1.20.120.1600">
    <property type="match status" value="1"/>
</dbReference>
<keyword evidence="2" id="KW-0479">Metal-binding</keyword>
<dbReference type="PANTHER" id="PTHR46470:SF4">
    <property type="entry name" value="5-AMINO-6-(5-PHOSPHO-D-RIBITYLAMINO)URACIL PHOSPHATASE YIGB"/>
    <property type="match status" value="1"/>
</dbReference>
<keyword evidence="6" id="KW-1185">Reference proteome</keyword>
<dbReference type="OrthoDB" id="367448at2"/>
<evidence type="ECO:0000256" key="4">
    <source>
        <dbReference type="ARBA" id="ARBA00022842"/>
    </source>
</evidence>
<gene>
    <name evidence="5" type="ORF">JT31_11565</name>
</gene>
<dbReference type="SUPFAM" id="SSF56784">
    <property type="entry name" value="HAD-like"/>
    <property type="match status" value="1"/>
</dbReference>